<feature type="region of interest" description="Disordered" evidence="1">
    <location>
        <begin position="369"/>
        <end position="453"/>
    </location>
</feature>
<feature type="region of interest" description="Disordered" evidence="1">
    <location>
        <begin position="787"/>
        <end position="861"/>
    </location>
</feature>
<organism evidence="2 3">
    <name type="scientific">Novymonas esmeraldas</name>
    <dbReference type="NCBI Taxonomy" id="1808958"/>
    <lineage>
        <taxon>Eukaryota</taxon>
        <taxon>Discoba</taxon>
        <taxon>Euglenozoa</taxon>
        <taxon>Kinetoplastea</taxon>
        <taxon>Metakinetoplastina</taxon>
        <taxon>Trypanosomatida</taxon>
        <taxon>Trypanosomatidae</taxon>
        <taxon>Novymonas</taxon>
    </lineage>
</organism>
<dbReference type="EMBL" id="JAECZO010000056">
    <property type="protein sequence ID" value="KAK7195549.1"/>
    <property type="molecule type" value="Genomic_DNA"/>
</dbReference>
<feature type="compositionally biased region" description="Low complexity" evidence="1">
    <location>
        <begin position="821"/>
        <end position="830"/>
    </location>
</feature>
<dbReference type="AlphaFoldDB" id="A0AAW0EPC1"/>
<feature type="compositionally biased region" description="Low complexity" evidence="1">
    <location>
        <begin position="323"/>
        <end position="340"/>
    </location>
</feature>
<feature type="region of interest" description="Disordered" evidence="1">
    <location>
        <begin position="219"/>
        <end position="348"/>
    </location>
</feature>
<evidence type="ECO:0000256" key="1">
    <source>
        <dbReference type="SAM" id="MobiDB-lite"/>
    </source>
</evidence>
<gene>
    <name evidence="2" type="ORF">NESM_000483200</name>
</gene>
<proteinExistence type="predicted"/>
<feature type="compositionally biased region" description="Low complexity" evidence="1">
    <location>
        <begin position="417"/>
        <end position="433"/>
    </location>
</feature>
<evidence type="ECO:0000313" key="2">
    <source>
        <dbReference type="EMBL" id="KAK7195549.1"/>
    </source>
</evidence>
<evidence type="ECO:0000313" key="3">
    <source>
        <dbReference type="Proteomes" id="UP001430356"/>
    </source>
</evidence>
<feature type="compositionally biased region" description="Polar residues" evidence="1">
    <location>
        <begin position="63"/>
        <end position="77"/>
    </location>
</feature>
<comment type="caution">
    <text evidence="2">The sequence shown here is derived from an EMBL/GenBank/DDBJ whole genome shotgun (WGS) entry which is preliminary data.</text>
</comment>
<feature type="region of interest" description="Disordered" evidence="1">
    <location>
        <begin position="164"/>
        <end position="203"/>
    </location>
</feature>
<sequence length="861" mass="88521">MLGVPATKATSGDTGRGGYEYSDYGGLIDVEALLHTTTGVSPTPTLSSTAVDTDAGGYGHYTNLTGDHSYSGTSSTGRGPARKSHRASASPARAHNGGGGGDLPTPHSSASATPRHAGYMAGTAPDAGGAHDDDGCIGLANGTSRTGGRKPMQNEDVLHLPAIGTQQQQRKRANDAFPTPRARTTASAHDPSSHTGTLAGSTARVATGAKSVTSAGNLKSLQHNTNDGNGAASNGHFSNGSAAVPGLHRPPYHAPPLSPLATRGRHGNGTGAAGDSLTGSSSVDAGLRGAGAGQRRTTDAPVKRGESVGICEDGGGGMGGTSSTGMAHSTTDAPTTTTATTGGGGGVGTFKTNGWVREEARRLNQNAVLLGEDATSPASEQRRTTGESSPRNGRQGGGAAADAATAFPRERIRERAGAPAAAPAAAAATAATAERGDRDGVAAGTRTRVNTSPATVPAKTHVWTGDYEMASCFDVEPVDFSVAPMPKVGPSSRPQATGLRSTSTMAGRGDNGVTSPADSAITPLRKVFTRPQKPAAVATLTPCPAPPVPLTHPPGSSTAATTTSPSRTSTAAAAAAAAATKLAPTRADKPPATPHTPPASHRRVMNAVDTSQHTHVTAVSSAGDDTTPNSGTGQTPPRGGSSTGLPYTDERRAALEAWADLPVLAITIRGQALTPTQRARETARTRARPANAQQMCVPVNGQGRQEVAGEPYEMNYDVHNVVVQLRHRNRPLVMNYPPRLPLDADMRPRMRRQRTPRSFYGNRMPHVGDAWFKDALDDARMVASPDIDAMERHEEEEFIRGGGDPATRRNRYGQANNAHGQQQQQQQQQQRPPVHSGGGGAGGDNIDAINRNAVPLEQPAS</sequence>
<feature type="compositionally biased region" description="Polar residues" evidence="1">
    <location>
        <begin position="219"/>
        <end position="241"/>
    </location>
</feature>
<feature type="region of interest" description="Disordered" evidence="1">
    <location>
        <begin position="63"/>
        <end position="126"/>
    </location>
</feature>
<name>A0AAW0EPC1_9TRYP</name>
<feature type="compositionally biased region" description="Polar residues" evidence="1">
    <location>
        <begin position="492"/>
        <end position="505"/>
    </location>
</feature>
<feature type="compositionally biased region" description="Basic and acidic residues" evidence="1">
    <location>
        <begin position="789"/>
        <end position="799"/>
    </location>
</feature>
<dbReference type="Proteomes" id="UP001430356">
    <property type="component" value="Unassembled WGS sequence"/>
</dbReference>
<feature type="region of interest" description="Disordered" evidence="1">
    <location>
        <begin position="487"/>
        <end position="518"/>
    </location>
</feature>
<feature type="compositionally biased region" description="Gly residues" evidence="1">
    <location>
        <begin position="312"/>
        <end position="322"/>
    </location>
</feature>
<feature type="compositionally biased region" description="Polar residues" evidence="1">
    <location>
        <begin position="619"/>
        <end position="635"/>
    </location>
</feature>
<feature type="region of interest" description="Disordered" evidence="1">
    <location>
        <begin position="538"/>
        <end position="601"/>
    </location>
</feature>
<feature type="compositionally biased region" description="Low complexity" evidence="1">
    <location>
        <begin position="556"/>
        <end position="585"/>
    </location>
</feature>
<reference evidence="2 3" key="1">
    <citation type="journal article" date="2021" name="MBio">
        <title>A New Model Trypanosomatid, Novymonas esmeraldas: Genomic Perception of Its 'Candidatus Pandoraea novymonadis' Endosymbiont.</title>
        <authorList>
            <person name="Zakharova A."/>
            <person name="Saura A."/>
            <person name="Butenko A."/>
            <person name="Podesvova L."/>
            <person name="Warmusova S."/>
            <person name="Kostygov A.Y."/>
            <person name="Nenarokova A."/>
            <person name="Lukes J."/>
            <person name="Opperdoes F.R."/>
            <person name="Yurchenko V."/>
        </authorList>
    </citation>
    <scope>NUCLEOTIDE SEQUENCE [LARGE SCALE GENOMIC DNA]</scope>
    <source>
        <strain evidence="2 3">E262AT.01</strain>
    </source>
</reference>
<feature type="region of interest" description="Disordered" evidence="1">
    <location>
        <begin position="619"/>
        <end position="647"/>
    </location>
</feature>
<feature type="compositionally biased region" description="Basic and acidic residues" evidence="1">
    <location>
        <begin position="296"/>
        <end position="306"/>
    </location>
</feature>
<feature type="compositionally biased region" description="Pro residues" evidence="1">
    <location>
        <begin position="543"/>
        <end position="552"/>
    </location>
</feature>
<protein>
    <submittedName>
        <fullName evidence="2">Uncharacterized protein</fullName>
    </submittedName>
</protein>
<accession>A0AAW0EPC1</accession>
<keyword evidence="3" id="KW-1185">Reference proteome</keyword>